<dbReference type="InterPro" id="IPR009959">
    <property type="entry name" value="Cyclase_SnoaL-like"/>
</dbReference>
<dbReference type="RefSeq" id="WP_212013415.1">
    <property type="nucleotide sequence ID" value="NZ_JAAFYZ010000105.1"/>
</dbReference>
<accession>A0ABS5KWS0</accession>
<gene>
    <name evidence="1" type="ORF">KGQ19_26900</name>
</gene>
<organism evidence="1 2">
    <name type="scientific">Catenulispora pinistramenti</name>
    <dbReference type="NCBI Taxonomy" id="2705254"/>
    <lineage>
        <taxon>Bacteria</taxon>
        <taxon>Bacillati</taxon>
        <taxon>Actinomycetota</taxon>
        <taxon>Actinomycetes</taxon>
        <taxon>Catenulisporales</taxon>
        <taxon>Catenulisporaceae</taxon>
        <taxon>Catenulispora</taxon>
    </lineage>
</organism>
<dbReference type="Pfam" id="PF07366">
    <property type="entry name" value="SnoaL"/>
    <property type="match status" value="1"/>
</dbReference>
<evidence type="ECO:0000313" key="2">
    <source>
        <dbReference type="Proteomes" id="UP000730482"/>
    </source>
</evidence>
<name>A0ABS5KWS0_9ACTN</name>
<protein>
    <submittedName>
        <fullName evidence="1">Ester cyclase</fullName>
    </submittedName>
</protein>
<dbReference type="InterPro" id="IPR032710">
    <property type="entry name" value="NTF2-like_dom_sf"/>
</dbReference>
<sequence length="150" mass="16057">MTSDNTSTTAELSALDRVQAAVNSGDLEATMAAIDQACAPDMIVSTPLKLRVGGAEAQKLVFKTLLAAFPDLHIRTEDRIVSGNKIVYRNVVTGTHQGVYMGVEPTGKTITYSEIFIVRLDEAGRIAQTWGVVDTAAQMRQLGLIGAIVH</sequence>
<dbReference type="Gene3D" id="3.10.450.50">
    <property type="match status" value="1"/>
</dbReference>
<dbReference type="PANTHER" id="PTHR38436">
    <property type="entry name" value="POLYKETIDE CYCLASE SNOAL-LIKE DOMAIN"/>
    <property type="match status" value="1"/>
</dbReference>
<dbReference type="EMBL" id="JAAFYZ010000105">
    <property type="protein sequence ID" value="MBS2550505.1"/>
    <property type="molecule type" value="Genomic_DNA"/>
</dbReference>
<dbReference type="SUPFAM" id="SSF54427">
    <property type="entry name" value="NTF2-like"/>
    <property type="match status" value="1"/>
</dbReference>
<evidence type="ECO:0000313" key="1">
    <source>
        <dbReference type="EMBL" id="MBS2550505.1"/>
    </source>
</evidence>
<proteinExistence type="predicted"/>
<dbReference type="PANTHER" id="PTHR38436:SF1">
    <property type="entry name" value="ESTER CYCLASE"/>
    <property type="match status" value="1"/>
</dbReference>
<comment type="caution">
    <text evidence="1">The sequence shown here is derived from an EMBL/GenBank/DDBJ whole genome shotgun (WGS) entry which is preliminary data.</text>
</comment>
<keyword evidence="2" id="KW-1185">Reference proteome</keyword>
<reference evidence="1 2" key="1">
    <citation type="submission" date="2020-02" db="EMBL/GenBank/DDBJ databases">
        <title>Acidophilic actinobacteria isolated from forest soil.</title>
        <authorList>
            <person name="Golinska P."/>
        </authorList>
    </citation>
    <scope>NUCLEOTIDE SEQUENCE [LARGE SCALE GENOMIC DNA]</scope>
    <source>
        <strain evidence="1 2">NL8</strain>
    </source>
</reference>
<dbReference type="Proteomes" id="UP000730482">
    <property type="component" value="Unassembled WGS sequence"/>
</dbReference>